<sequence length="160" mass="17610">MAAIRSAGLVLYRERDGGTEVLIGHMGGPLWAGKDEHAWSFPKGQYGDDETPEAAARREFEEELGLAPPEGPWQPLGEERQPNGKLVTLWALAGDLDPGLVVPGLFRMEWPPRSGRIQEFPEIDRVAWTDLPTARRLLVKGQVVFLDKLAALTADGADRT</sequence>
<dbReference type="PROSITE" id="PS00893">
    <property type="entry name" value="NUDIX_BOX"/>
    <property type="match status" value="1"/>
</dbReference>
<name>I2N9A1_STRT9</name>
<evidence type="ECO:0000256" key="1">
    <source>
        <dbReference type="ARBA" id="ARBA00022801"/>
    </source>
</evidence>
<dbReference type="GO" id="GO:0006167">
    <property type="term" value="P:AMP biosynthetic process"/>
    <property type="evidence" value="ECO:0007669"/>
    <property type="project" value="TreeGrafter"/>
</dbReference>
<dbReference type="InterPro" id="IPR020084">
    <property type="entry name" value="NUDIX_hydrolase_CS"/>
</dbReference>
<dbReference type="InterPro" id="IPR000086">
    <property type="entry name" value="NUDIX_hydrolase_dom"/>
</dbReference>
<dbReference type="InterPro" id="IPR051325">
    <property type="entry name" value="Nudix_hydrolase_domain"/>
</dbReference>
<dbReference type="CDD" id="cd04662">
    <property type="entry name" value="NUDIX_Hydrolase"/>
    <property type="match status" value="1"/>
</dbReference>
<dbReference type="Proteomes" id="UP000005940">
    <property type="component" value="Chromosome"/>
</dbReference>
<accession>I2N9A1</accession>
<dbReference type="RefSeq" id="WP_006345538.1">
    <property type="nucleotide sequence ID" value="NZ_CP029159.1"/>
</dbReference>
<keyword evidence="1" id="KW-0378">Hydrolase</keyword>
<dbReference type="Gene3D" id="3.90.79.10">
    <property type="entry name" value="Nucleoside Triphosphate Pyrophosphohydrolase"/>
    <property type="match status" value="1"/>
</dbReference>
<dbReference type="AlphaFoldDB" id="I2N9A1"/>
<dbReference type="PANTHER" id="PTHR21340">
    <property type="entry name" value="DIADENOSINE 5,5-P1,P4-TETRAPHOSPHATE PYROPHOSPHOHYDROLASE MUTT"/>
    <property type="match status" value="1"/>
</dbReference>
<dbReference type="InterPro" id="IPR015797">
    <property type="entry name" value="NUDIX_hydrolase-like_dom_sf"/>
</dbReference>
<dbReference type="PANTHER" id="PTHR21340:SF7">
    <property type="entry name" value="NUDIX HYDROLASE DOMAIN-CONTAINING PROTEIN"/>
    <property type="match status" value="1"/>
</dbReference>
<protein>
    <submittedName>
        <fullName evidence="2">NUDIX domain-containing protein</fullName>
    </submittedName>
</protein>
<dbReference type="PROSITE" id="PS51462">
    <property type="entry name" value="NUDIX"/>
    <property type="match status" value="1"/>
</dbReference>
<dbReference type="GO" id="GO:0004081">
    <property type="term" value="F:bis(5'-nucleosyl)-tetraphosphatase (asymmetrical) activity"/>
    <property type="evidence" value="ECO:0007669"/>
    <property type="project" value="TreeGrafter"/>
</dbReference>
<keyword evidence="3" id="KW-1185">Reference proteome</keyword>
<dbReference type="Pfam" id="PF00293">
    <property type="entry name" value="NUDIX"/>
    <property type="match status" value="1"/>
</dbReference>
<dbReference type="SUPFAM" id="SSF55811">
    <property type="entry name" value="Nudix"/>
    <property type="match status" value="1"/>
</dbReference>
<gene>
    <name evidence="2" type="ORF">STSU_004910</name>
</gene>
<reference evidence="2 3" key="1">
    <citation type="journal article" date="2012" name="J. Bacteriol.">
        <title>Draft genome of Streptomyces tsukubaensis NRRL 18488, the producer of the clinically important immunosuppressant tacrolimus (FK506).</title>
        <authorList>
            <person name="Barreiro C."/>
            <person name="Prieto C."/>
            <person name="Sola-Landa A."/>
            <person name="Solera E."/>
            <person name="Martinez-Castro M."/>
            <person name="Perez-Redondo R."/>
            <person name="Garcia-Estrada C."/>
            <person name="Aparicio J.F."/>
            <person name="Fernandez-Martinez L.T."/>
            <person name="Santos-Aberturas J."/>
            <person name="Salehi-Najafabadi Z."/>
            <person name="Rodriguez-Garcia A."/>
            <person name="Tauch A."/>
            <person name="Martin J.F."/>
        </authorList>
    </citation>
    <scope>NUCLEOTIDE SEQUENCE [LARGE SCALE GENOMIC DNA]</scope>
    <source>
        <strain evidence="3">DSM 42081 / NBRC 108919 / NRRL 18488 / 9993</strain>
    </source>
</reference>
<proteinExistence type="predicted"/>
<organism evidence="2 3">
    <name type="scientific">Streptomyces tsukubensis (strain DSM 42081 / NBRC 108919 / NRRL 18488 / 9993)</name>
    <dbReference type="NCBI Taxonomy" id="1114943"/>
    <lineage>
        <taxon>Bacteria</taxon>
        <taxon>Bacillati</taxon>
        <taxon>Actinomycetota</taxon>
        <taxon>Actinomycetes</taxon>
        <taxon>Kitasatosporales</taxon>
        <taxon>Streptomycetaceae</taxon>
        <taxon>Streptomyces</taxon>
    </lineage>
</organism>
<evidence type="ECO:0000313" key="2">
    <source>
        <dbReference type="EMBL" id="QKM66597.1"/>
    </source>
</evidence>
<dbReference type="EMBL" id="CP029159">
    <property type="protein sequence ID" value="QKM66597.1"/>
    <property type="molecule type" value="Genomic_DNA"/>
</dbReference>
<evidence type="ECO:0000313" key="3">
    <source>
        <dbReference type="Proteomes" id="UP000005940"/>
    </source>
</evidence>
<dbReference type="GO" id="GO:0006754">
    <property type="term" value="P:ATP biosynthetic process"/>
    <property type="evidence" value="ECO:0007669"/>
    <property type="project" value="TreeGrafter"/>
</dbReference>